<accession>A0A507QY36</accession>
<evidence type="ECO:0000313" key="3">
    <source>
        <dbReference type="Proteomes" id="UP000319663"/>
    </source>
</evidence>
<dbReference type="EMBL" id="VIFY01000061">
    <property type="protein sequence ID" value="TQB72574.1"/>
    <property type="molecule type" value="Genomic_DNA"/>
</dbReference>
<feature type="compositionally biased region" description="Low complexity" evidence="1">
    <location>
        <begin position="560"/>
        <end position="572"/>
    </location>
</feature>
<evidence type="ECO:0000256" key="1">
    <source>
        <dbReference type="SAM" id="MobiDB-lite"/>
    </source>
</evidence>
<dbReference type="AlphaFoldDB" id="A0A507QY36"/>
<organism evidence="2 3">
    <name type="scientific">Monascus purpureus</name>
    <name type="common">Red mold</name>
    <name type="synonym">Monascus anka</name>
    <dbReference type="NCBI Taxonomy" id="5098"/>
    <lineage>
        <taxon>Eukaryota</taxon>
        <taxon>Fungi</taxon>
        <taxon>Dikarya</taxon>
        <taxon>Ascomycota</taxon>
        <taxon>Pezizomycotina</taxon>
        <taxon>Eurotiomycetes</taxon>
        <taxon>Eurotiomycetidae</taxon>
        <taxon>Eurotiales</taxon>
        <taxon>Aspergillaceae</taxon>
        <taxon>Monascus</taxon>
    </lineage>
</organism>
<feature type="region of interest" description="Disordered" evidence="1">
    <location>
        <begin position="458"/>
        <end position="479"/>
    </location>
</feature>
<sequence length="630" mass="68824">MSFFDDSFYDMQQSSETGCFPGVTDQESKSLLSVDVNWASIPGSTGANEDNLETPRQENFPQSLLSRQLSPVVMQSTLLSGERPRTPSQHSSQTGSEEVSISPSDLTADPDLSFESQLISGPFVTESKSGSSSSSSSSELSDYFHHAQEYRNPNLAYKKSLHKSSKCTDPVKQEKYVFNFEEGAQSSNKFAAPVPGLPESPEEKPLTLTTTPDALFPSIEALMDPIKHGVDMGTLFSSLEEASAAAIKTNNVPPDPTLPCTLQQKKAIVKALFNAINSIDHAEDNPGMIRPFAEKKYEPVRIENACWQILEACMSRQTTGPLLKLCNAKAKQTGETMNFADRLAIILECLITQKTICKHLLDPIYLYNFVDDPAGARKRVIANKTLNKRKGEVMNAGKQVLAGGVKNRNTTVESEQLEDPFSNSAPPSGAPGSRNNRDADHKVTPSTFNQHAMKALRLGSSPLRSPPNKQSIRSQSQEGTLRQTFFNASHNPDHESGGTNSYSSSPALGYNHMAFMPHLLARQYTNRMDNGNVTGTSAPVIHHQLGSSFMARSHVRTGSLASVTSSASRSTTPGSLYDPRLQGGMNIMLHPQTPTKSPRAVASRSSNSHRKRSSAEVESMEYSPEKRLQH</sequence>
<feature type="region of interest" description="Disordered" evidence="1">
    <location>
        <begin position="78"/>
        <end position="111"/>
    </location>
</feature>
<gene>
    <name evidence="2" type="ORF">MPDQ_006707</name>
</gene>
<dbReference type="OrthoDB" id="4851482at2759"/>
<proteinExistence type="predicted"/>
<evidence type="ECO:0000313" key="2">
    <source>
        <dbReference type="EMBL" id="TQB72574.1"/>
    </source>
</evidence>
<name>A0A507QY36_MONPU</name>
<reference evidence="2 3" key="1">
    <citation type="submission" date="2019-06" db="EMBL/GenBank/DDBJ databases">
        <title>Wine fermentation using esterase from Monascus purpureus.</title>
        <authorList>
            <person name="Geng C."/>
            <person name="Zhang Y."/>
        </authorList>
    </citation>
    <scope>NUCLEOTIDE SEQUENCE [LARGE SCALE GENOMIC DNA]</scope>
    <source>
        <strain evidence="2">HQ1</strain>
    </source>
</reference>
<dbReference type="Proteomes" id="UP000319663">
    <property type="component" value="Unassembled WGS sequence"/>
</dbReference>
<feature type="compositionally biased region" description="Low complexity" evidence="1">
    <location>
        <begin position="424"/>
        <end position="433"/>
    </location>
</feature>
<dbReference type="STRING" id="5098.A0A507QY36"/>
<feature type="region of interest" description="Disordered" evidence="1">
    <location>
        <begin position="404"/>
        <end position="444"/>
    </location>
</feature>
<feature type="compositionally biased region" description="Polar residues" evidence="1">
    <location>
        <begin position="86"/>
        <end position="105"/>
    </location>
</feature>
<keyword evidence="3" id="KW-1185">Reference proteome</keyword>
<feature type="compositionally biased region" description="Polar residues" evidence="1">
    <location>
        <begin position="467"/>
        <end position="479"/>
    </location>
</feature>
<protein>
    <submittedName>
        <fullName evidence="2">Uncharacterized protein</fullName>
    </submittedName>
</protein>
<comment type="caution">
    <text evidence="2">The sequence shown here is derived from an EMBL/GenBank/DDBJ whole genome shotgun (WGS) entry which is preliminary data.</text>
</comment>
<feature type="region of interest" description="Disordered" evidence="1">
    <location>
        <begin position="560"/>
        <end position="630"/>
    </location>
</feature>